<dbReference type="RefSeq" id="WP_173849451.1">
    <property type="nucleotide sequence ID" value="NZ_JAAISB010000024.1"/>
</dbReference>
<sequence length="141" mass="16302">MEEIKYEATFSSSVPCRWLFVIREDYAWVGGVETKKNGAGKRVCVGSTHYRYFFCSGEDHNQLTLTDPEDIIRVRERIKNDPDYTEISCNDEARMLGAGFSKPVGGRDHSKHIEELKRKYGGDEDPEYSDLDRKLIAKFRQ</sequence>
<accession>A0AAW4WJW3</accession>
<organism evidence="1 2">
    <name type="scientific">Agathobacter rectalis</name>
    <dbReference type="NCBI Taxonomy" id="39491"/>
    <lineage>
        <taxon>Bacteria</taxon>
        <taxon>Bacillati</taxon>
        <taxon>Bacillota</taxon>
        <taxon>Clostridia</taxon>
        <taxon>Lachnospirales</taxon>
        <taxon>Lachnospiraceae</taxon>
        <taxon>Agathobacter</taxon>
    </lineage>
</organism>
<name>A0AAW4WJW3_9FIRM</name>
<reference evidence="1" key="1">
    <citation type="submission" date="2021-10" db="EMBL/GenBank/DDBJ databases">
        <title>Collection of gut derived symbiotic bacterial strains cultured from healthy donors.</title>
        <authorList>
            <person name="Lin H."/>
            <person name="Littmann E."/>
            <person name="Claire K."/>
            <person name="Pamer E."/>
        </authorList>
    </citation>
    <scope>NUCLEOTIDE SEQUENCE</scope>
    <source>
        <strain evidence="1">MSK.22.92</strain>
    </source>
</reference>
<proteinExistence type="predicted"/>
<evidence type="ECO:0000313" key="1">
    <source>
        <dbReference type="EMBL" id="MCC2746899.1"/>
    </source>
</evidence>
<dbReference type="AlphaFoldDB" id="A0AAW4WJW3"/>
<gene>
    <name evidence="1" type="ORF">LK487_07620</name>
</gene>
<evidence type="ECO:0000313" key="2">
    <source>
        <dbReference type="Proteomes" id="UP001197847"/>
    </source>
</evidence>
<protein>
    <submittedName>
        <fullName evidence="1">Uncharacterized protein</fullName>
    </submittedName>
</protein>
<dbReference type="Proteomes" id="UP001197847">
    <property type="component" value="Unassembled WGS sequence"/>
</dbReference>
<dbReference type="EMBL" id="JAJFBX010000008">
    <property type="protein sequence ID" value="MCC2746899.1"/>
    <property type="molecule type" value="Genomic_DNA"/>
</dbReference>
<comment type="caution">
    <text evidence="1">The sequence shown here is derived from an EMBL/GenBank/DDBJ whole genome shotgun (WGS) entry which is preliminary data.</text>
</comment>